<comment type="caution">
    <text evidence="5">The sequence shown here is derived from an EMBL/GenBank/DDBJ whole genome shotgun (WGS) entry which is preliminary data.</text>
</comment>
<dbReference type="PANTHER" id="PTHR10545">
    <property type="entry name" value="DIAMINE N-ACETYLTRANSFERASE"/>
    <property type="match status" value="1"/>
</dbReference>
<evidence type="ECO:0000313" key="6">
    <source>
        <dbReference type="Proteomes" id="UP000031552"/>
    </source>
</evidence>
<dbReference type="Proteomes" id="UP000031552">
    <property type="component" value="Unassembled WGS sequence"/>
</dbReference>
<dbReference type="RefSeq" id="WP_041016478.1">
    <property type="nucleotide sequence ID" value="NZ_CCEJ010000001.1"/>
</dbReference>
<comment type="similarity">
    <text evidence="1">Belongs to the acetyltransferase family.</text>
</comment>
<dbReference type="InterPro" id="IPR051016">
    <property type="entry name" value="Diverse_Substrate_AcTransf"/>
</dbReference>
<dbReference type="CDD" id="cd04301">
    <property type="entry name" value="NAT_SF"/>
    <property type="match status" value="1"/>
</dbReference>
<sequence>MKALESTHFLIRPAKSGEEAILFDLILELAEYEGKDLAVLPINIESLKTFGFEDKPYFYTEFAEVDEKVVGYALYYYGFSANQGFPILYLEDLYVKPEYRDLGIGTRFLKRLAQYALQRNCCRLEWHVFSWNREAINFYKKIGGILKENLIQVHLEKEHLQKITSY</sequence>
<dbReference type="eggNOG" id="COG0456">
    <property type="taxonomic scope" value="Bacteria"/>
</dbReference>
<evidence type="ECO:0000256" key="1">
    <source>
        <dbReference type="ARBA" id="ARBA00008694"/>
    </source>
</evidence>
<dbReference type="PANTHER" id="PTHR10545:SF29">
    <property type="entry name" value="GH14572P-RELATED"/>
    <property type="match status" value="1"/>
</dbReference>
<dbReference type="Pfam" id="PF00583">
    <property type="entry name" value="Acetyltransf_1"/>
    <property type="match status" value="1"/>
</dbReference>
<organism evidence="5 6">
    <name type="scientific">Candidatus Criblamydia sequanensis CRIB-18</name>
    <dbReference type="NCBI Taxonomy" id="1437425"/>
    <lineage>
        <taxon>Bacteria</taxon>
        <taxon>Pseudomonadati</taxon>
        <taxon>Chlamydiota</taxon>
        <taxon>Chlamydiia</taxon>
        <taxon>Parachlamydiales</taxon>
        <taxon>Candidatus Criblamydiaceae</taxon>
        <taxon>Candidatus Criblamydia</taxon>
    </lineage>
</organism>
<keyword evidence="2" id="KW-0808">Transferase</keyword>
<reference evidence="5" key="2">
    <citation type="submission" date="2014-09" db="EMBL/GenBank/DDBJ databases">
        <title>Criblamydia sequanensis harbors a mega-plasmid encoding arsenite resistance.</title>
        <authorList>
            <person name="Bertelli C."/>
            <person name="Goesmann A."/>
            <person name="Greub G."/>
        </authorList>
    </citation>
    <scope>NUCLEOTIDE SEQUENCE [LARGE SCALE GENOMIC DNA]</scope>
    <source>
        <strain evidence="5">CRIB-18</strain>
    </source>
</reference>
<evidence type="ECO:0000259" key="4">
    <source>
        <dbReference type="PROSITE" id="PS51186"/>
    </source>
</evidence>
<reference evidence="5" key="1">
    <citation type="submission" date="2013-12" db="EMBL/GenBank/DDBJ databases">
        <authorList>
            <person name="Linke B."/>
        </authorList>
    </citation>
    <scope>NUCLEOTIDE SEQUENCE [LARGE SCALE GENOMIC DNA]</scope>
    <source>
        <strain evidence="5">CRIB-18</strain>
    </source>
</reference>
<dbReference type="SUPFAM" id="SSF55729">
    <property type="entry name" value="Acyl-CoA N-acyltransferases (Nat)"/>
    <property type="match status" value="1"/>
</dbReference>
<keyword evidence="3" id="KW-0012">Acyltransferase</keyword>
<keyword evidence="6" id="KW-1185">Reference proteome</keyword>
<dbReference type="InterPro" id="IPR000182">
    <property type="entry name" value="GNAT_dom"/>
</dbReference>
<dbReference type="InterPro" id="IPR016181">
    <property type="entry name" value="Acyl_CoA_acyltransferase"/>
</dbReference>
<dbReference type="EMBL" id="CCEJ010000001">
    <property type="protein sequence ID" value="CDR32970.1"/>
    <property type="molecule type" value="Genomic_DNA"/>
</dbReference>
<feature type="domain" description="N-acetyltransferase" evidence="4">
    <location>
        <begin position="9"/>
        <end position="162"/>
    </location>
</feature>
<evidence type="ECO:0000256" key="2">
    <source>
        <dbReference type="ARBA" id="ARBA00022679"/>
    </source>
</evidence>
<dbReference type="FunFam" id="3.40.630.30:FF:000064">
    <property type="entry name" value="GNAT family acetyltransferase"/>
    <property type="match status" value="1"/>
</dbReference>
<proteinExistence type="inferred from homology"/>
<protein>
    <submittedName>
        <fullName evidence="5">GNAT family acetyltransferase</fullName>
    </submittedName>
</protein>
<accession>A0A090CZR5</accession>
<dbReference type="PROSITE" id="PS51186">
    <property type="entry name" value="GNAT"/>
    <property type="match status" value="1"/>
</dbReference>
<gene>
    <name evidence="5" type="ORF">CSEC_0130</name>
</gene>
<dbReference type="AlphaFoldDB" id="A0A090CZR5"/>
<evidence type="ECO:0000256" key="3">
    <source>
        <dbReference type="ARBA" id="ARBA00023315"/>
    </source>
</evidence>
<dbReference type="Gene3D" id="3.40.630.30">
    <property type="match status" value="1"/>
</dbReference>
<dbReference type="STRING" id="1437425.CSEC_0130"/>
<dbReference type="GO" id="GO:0008080">
    <property type="term" value="F:N-acetyltransferase activity"/>
    <property type="evidence" value="ECO:0007669"/>
    <property type="project" value="TreeGrafter"/>
</dbReference>
<name>A0A090CZR5_9BACT</name>
<evidence type="ECO:0000313" key="5">
    <source>
        <dbReference type="EMBL" id="CDR32970.1"/>
    </source>
</evidence>